<sequence length="428" mass="49055">MDIGSYANVVSLYFVEKLELACMKQRKTCSMIMDIGSCANVYDRNVFHDGRKNRYSLELNGRKFTLIPLSPSQVFEDQKRLRETIGKPRGRIKRISVVLIQDSKPIAYFSENLSGATLNYSTNDKELYALSQDRKLGPFERFNLQDGYLFKENKLCIPNCPLREVFVREAHCGGLMGHFGVPQILDILAENFFWPGMRKDVERKCAQCLECKQDKSKADRSLRQKESVTLERLRIDFEDLKLDDVESLQGVPYLAIGKHLCGPATDMTLRCCIGEQCDDSPSESTCHMIGLAIATCCHHLCQWKHYINKQYMLNSGISKDDFNAMTWFTSWAVDADHGSDLSGTDWSFDLQIRENEHVESDLNTYEVRDMVKDMKAVDRAVVGLMCKDIIDVGRFMWLKEHGLECELVKYVQSNISPENRLLVGRQKS</sequence>
<reference evidence="2" key="2">
    <citation type="submission" date="2025-08" db="UniProtKB">
        <authorList>
            <consortium name="RefSeq"/>
        </authorList>
    </citation>
    <scope>IDENTIFICATION</scope>
    <source>
        <tissue evidence="2">Leaf</tissue>
    </source>
</reference>
<dbReference type="Proteomes" id="UP000790787">
    <property type="component" value="Chromosome 19"/>
</dbReference>
<reference evidence="1" key="1">
    <citation type="journal article" date="2014" name="Nat. Commun.">
        <title>The tobacco genome sequence and its comparison with those of tomato and potato.</title>
        <authorList>
            <person name="Sierro N."/>
            <person name="Battey J.N."/>
            <person name="Ouadi S."/>
            <person name="Bakaher N."/>
            <person name="Bovet L."/>
            <person name="Willig A."/>
            <person name="Goepfert S."/>
            <person name="Peitsch M.C."/>
            <person name="Ivanov N.V."/>
        </authorList>
    </citation>
    <scope>NUCLEOTIDE SEQUENCE [LARGE SCALE GENOMIC DNA]</scope>
</reference>
<evidence type="ECO:0000313" key="1">
    <source>
        <dbReference type="Proteomes" id="UP000790787"/>
    </source>
</evidence>
<evidence type="ECO:0000313" key="2">
    <source>
        <dbReference type="RefSeq" id="XP_075095206.1"/>
    </source>
</evidence>
<name>A0AC58TDA6_TOBAC</name>
<dbReference type="RefSeq" id="XP_075095206.1">
    <property type="nucleotide sequence ID" value="XM_075239105.1"/>
</dbReference>
<organism evidence="1 2">
    <name type="scientific">Nicotiana tabacum</name>
    <name type="common">Common tobacco</name>
    <dbReference type="NCBI Taxonomy" id="4097"/>
    <lineage>
        <taxon>Eukaryota</taxon>
        <taxon>Viridiplantae</taxon>
        <taxon>Streptophyta</taxon>
        <taxon>Embryophyta</taxon>
        <taxon>Tracheophyta</taxon>
        <taxon>Spermatophyta</taxon>
        <taxon>Magnoliopsida</taxon>
        <taxon>eudicotyledons</taxon>
        <taxon>Gunneridae</taxon>
        <taxon>Pentapetalae</taxon>
        <taxon>asterids</taxon>
        <taxon>lamiids</taxon>
        <taxon>Solanales</taxon>
        <taxon>Solanaceae</taxon>
        <taxon>Nicotianoideae</taxon>
        <taxon>Nicotianeae</taxon>
        <taxon>Nicotiana</taxon>
    </lineage>
</organism>
<accession>A0AC58TDA6</accession>
<proteinExistence type="predicted"/>
<keyword evidence="1" id="KW-1185">Reference proteome</keyword>
<gene>
    <name evidence="2" type="primary">LOC107829617</name>
</gene>
<protein>
    <submittedName>
        <fullName evidence="2">Uncharacterized protein LOC107829617</fullName>
    </submittedName>
</protein>